<organism evidence="2">
    <name type="scientific">uncultured Sphingomonas sp</name>
    <dbReference type="NCBI Taxonomy" id="158754"/>
    <lineage>
        <taxon>Bacteria</taxon>
        <taxon>Pseudomonadati</taxon>
        <taxon>Pseudomonadota</taxon>
        <taxon>Alphaproteobacteria</taxon>
        <taxon>Sphingomonadales</taxon>
        <taxon>Sphingomonadaceae</taxon>
        <taxon>Sphingomonas</taxon>
        <taxon>environmental samples</taxon>
    </lineage>
</organism>
<evidence type="ECO:0000259" key="1">
    <source>
        <dbReference type="Pfam" id="PF02581"/>
    </source>
</evidence>
<dbReference type="Gene3D" id="3.20.20.70">
    <property type="entry name" value="Aldolase class I"/>
    <property type="match status" value="1"/>
</dbReference>
<dbReference type="AlphaFoldDB" id="A0A6J4SJR8"/>
<name>A0A6J4SJR8_9SPHN</name>
<dbReference type="GO" id="GO:0009228">
    <property type="term" value="P:thiamine biosynthetic process"/>
    <property type="evidence" value="ECO:0007669"/>
    <property type="project" value="UniProtKB-KW"/>
</dbReference>
<reference evidence="2" key="1">
    <citation type="submission" date="2020-02" db="EMBL/GenBank/DDBJ databases">
        <authorList>
            <person name="Meier V. D."/>
        </authorList>
    </citation>
    <scope>NUCLEOTIDE SEQUENCE</scope>
    <source>
        <strain evidence="2">AVDCRST_MAG09</strain>
    </source>
</reference>
<evidence type="ECO:0000313" key="2">
    <source>
        <dbReference type="EMBL" id="CAA9501241.1"/>
    </source>
</evidence>
<accession>A0A6J4SJR8</accession>
<dbReference type="InterPro" id="IPR022998">
    <property type="entry name" value="ThiamineP_synth_TenI"/>
</dbReference>
<proteinExistence type="predicted"/>
<dbReference type="SUPFAM" id="SSF51391">
    <property type="entry name" value="Thiamin phosphate synthase"/>
    <property type="match status" value="1"/>
</dbReference>
<dbReference type="EMBL" id="CADCVZ010000016">
    <property type="protein sequence ID" value="CAA9501241.1"/>
    <property type="molecule type" value="Genomic_DNA"/>
</dbReference>
<dbReference type="Pfam" id="PF02581">
    <property type="entry name" value="TMP-TENI"/>
    <property type="match status" value="1"/>
</dbReference>
<dbReference type="InterPro" id="IPR036206">
    <property type="entry name" value="ThiamineP_synth_sf"/>
</dbReference>
<feature type="domain" description="Thiamine phosphate synthase/TenI" evidence="1">
    <location>
        <begin position="76"/>
        <end position="149"/>
    </location>
</feature>
<dbReference type="InterPro" id="IPR013785">
    <property type="entry name" value="Aldolase_TIM"/>
</dbReference>
<gene>
    <name evidence="2" type="ORF">AVDCRST_MAG09-735</name>
</gene>
<protein>
    <recommendedName>
        <fullName evidence="1">Thiamine phosphate synthase/TenI domain-containing protein</fullName>
    </recommendedName>
</protein>
<sequence length="165" mass="18440">MPPRHPAPISWLLTDSRLGSDLPGIVRRLPRGSGVVVRHHHLPPAERRALLRRLRRLATGHGVKIVDDQGGCVARVHSARELCRALLRKPELLFLSPLFATRSHPDWQPLGHMRAAALVRMAKRPAMALGGMSARRYRQVRSLGFAGWGGIDAWTGRGWKKPSRE</sequence>